<protein>
    <submittedName>
        <fullName evidence="7">3-phosphoglycerate dehydrogenase</fullName>
    </submittedName>
</protein>
<dbReference type="Pfam" id="PF00389">
    <property type="entry name" value="2-Hacid_dh"/>
    <property type="match status" value="1"/>
</dbReference>
<name>A0AAP1RGK1_9FLAO</name>
<feature type="domain" description="D-isomer specific 2-hydroxyacid dehydrogenase catalytic" evidence="5">
    <location>
        <begin position="9"/>
        <end position="316"/>
    </location>
</feature>
<keyword evidence="2 4" id="KW-0560">Oxidoreductase</keyword>
<dbReference type="Proteomes" id="UP000806077">
    <property type="component" value="Unassembled WGS sequence"/>
</dbReference>
<evidence type="ECO:0000313" key="8">
    <source>
        <dbReference type="Proteomes" id="UP000806077"/>
    </source>
</evidence>
<evidence type="ECO:0000256" key="4">
    <source>
        <dbReference type="RuleBase" id="RU003719"/>
    </source>
</evidence>
<dbReference type="InterPro" id="IPR036291">
    <property type="entry name" value="NAD(P)-bd_dom_sf"/>
</dbReference>
<dbReference type="Pfam" id="PF02826">
    <property type="entry name" value="2-Hacid_dh_C"/>
    <property type="match status" value="1"/>
</dbReference>
<dbReference type="PANTHER" id="PTHR43761">
    <property type="entry name" value="D-ISOMER SPECIFIC 2-HYDROXYACID DEHYDROGENASE FAMILY PROTEIN (AFU_ORTHOLOGUE AFUA_1G13630)"/>
    <property type="match status" value="1"/>
</dbReference>
<dbReference type="InterPro" id="IPR006139">
    <property type="entry name" value="D-isomer_2_OHA_DH_cat_dom"/>
</dbReference>
<feature type="domain" description="D-isomer specific 2-hydroxyacid dehydrogenase NAD-binding" evidence="6">
    <location>
        <begin position="106"/>
        <end position="294"/>
    </location>
</feature>
<dbReference type="Gene3D" id="3.40.50.720">
    <property type="entry name" value="NAD(P)-binding Rossmann-like Domain"/>
    <property type="match status" value="2"/>
</dbReference>
<dbReference type="RefSeq" id="WP_101915337.1">
    <property type="nucleotide sequence ID" value="NZ_JAFMUA010000023.1"/>
</dbReference>
<organism evidence="7 8">
    <name type="scientific">Tenacibaculum finnmarkense genomovar finnmarkense</name>
    <dbReference type="NCBI Taxonomy" id="1458503"/>
    <lineage>
        <taxon>Bacteria</taxon>
        <taxon>Pseudomonadati</taxon>
        <taxon>Bacteroidota</taxon>
        <taxon>Flavobacteriia</taxon>
        <taxon>Flavobacteriales</taxon>
        <taxon>Flavobacteriaceae</taxon>
        <taxon>Tenacibaculum</taxon>
        <taxon>Tenacibaculum finnmarkense</taxon>
    </lineage>
</organism>
<sequence length="318" mass="34463">MKILVNDGILDGGTATLENAGFEVITTKVAQEQLDNFINEEQINVVVIKNSTEIHAELIDNCPTLKLIANASTTNDNIDVVYAQECGVQIINVSDASANAVAELVFAHLLTMARFLHQANREMPLEGDTSFNALKKQFSAGTEVRGKTLGIIGMSTEGQQVAKIALGLGMKVIAYDVEFGDSITIPIEFYNGQAIDIEIDFTSADDLLKEADFITVHLASEENHVIGVKEFEKMKKGVGFINVSQSGLVDEIALVNAIESGKVQYAGLDTFENQPTPEIQLLMNPELSLSPNIASFTVESQHKIGTELANKIINSLHV</sequence>
<keyword evidence="3" id="KW-0520">NAD</keyword>
<dbReference type="PANTHER" id="PTHR43761:SF1">
    <property type="entry name" value="D-ISOMER SPECIFIC 2-HYDROXYACID DEHYDROGENASE CATALYTIC DOMAIN-CONTAINING PROTEIN-RELATED"/>
    <property type="match status" value="1"/>
</dbReference>
<gene>
    <name evidence="7" type="ORF">F7645_10360</name>
</gene>
<evidence type="ECO:0000313" key="7">
    <source>
        <dbReference type="EMBL" id="MBE7695820.1"/>
    </source>
</evidence>
<proteinExistence type="inferred from homology"/>
<dbReference type="GO" id="GO:0051287">
    <property type="term" value="F:NAD binding"/>
    <property type="evidence" value="ECO:0007669"/>
    <property type="project" value="InterPro"/>
</dbReference>
<comment type="caution">
    <text evidence="7">The sequence shown here is derived from an EMBL/GenBank/DDBJ whole genome shotgun (WGS) entry which is preliminary data.</text>
</comment>
<keyword evidence="8" id="KW-1185">Reference proteome</keyword>
<dbReference type="SUPFAM" id="SSF51735">
    <property type="entry name" value="NAD(P)-binding Rossmann-fold domains"/>
    <property type="match status" value="1"/>
</dbReference>
<dbReference type="InterPro" id="IPR050418">
    <property type="entry name" value="D-iso_2-hydroxyacid_DH_PdxB"/>
</dbReference>
<dbReference type="AlphaFoldDB" id="A0AAP1RGK1"/>
<evidence type="ECO:0000256" key="3">
    <source>
        <dbReference type="ARBA" id="ARBA00023027"/>
    </source>
</evidence>
<dbReference type="SUPFAM" id="SSF52283">
    <property type="entry name" value="Formate/glycerate dehydrogenase catalytic domain-like"/>
    <property type="match status" value="1"/>
</dbReference>
<dbReference type="GO" id="GO:0016616">
    <property type="term" value="F:oxidoreductase activity, acting on the CH-OH group of donors, NAD or NADP as acceptor"/>
    <property type="evidence" value="ECO:0007669"/>
    <property type="project" value="InterPro"/>
</dbReference>
<reference evidence="7 8" key="1">
    <citation type="journal article" date="2020" name="Int. J. Syst. Evol. Microbiol.">
        <title>Tenacibaculum piscium sp. nov., isolated from skin ulcers of sea-farmed fish, and description of Tenacibaculum finnmarkense sp. nov. with subdivision into genomovars finnmarkense and ulcerans.</title>
        <authorList>
            <person name="Olsen A.B."/>
            <person name="Spilsberg B."/>
            <person name="Nilsen H.K."/>
            <person name="Lagesen K."/>
            <person name="Gulla S."/>
            <person name="Avendano-Herrera R."/>
            <person name="Irgang R."/>
            <person name="Duchaud E."/>
            <person name="Colquhoun D.J."/>
        </authorList>
    </citation>
    <scope>NUCLEOTIDE SEQUENCE [LARGE SCALE GENOMIC DNA]</scope>
    <source>
        <strain evidence="7 8">TNO037</strain>
    </source>
</reference>
<accession>A0AAP1RGK1</accession>
<dbReference type="InterPro" id="IPR006140">
    <property type="entry name" value="D-isomer_DH_NAD-bd"/>
</dbReference>
<evidence type="ECO:0000259" key="6">
    <source>
        <dbReference type="Pfam" id="PF02826"/>
    </source>
</evidence>
<evidence type="ECO:0000256" key="2">
    <source>
        <dbReference type="ARBA" id="ARBA00023002"/>
    </source>
</evidence>
<evidence type="ECO:0000259" key="5">
    <source>
        <dbReference type="Pfam" id="PF00389"/>
    </source>
</evidence>
<dbReference type="EMBL" id="WXXV01000014">
    <property type="protein sequence ID" value="MBE7695820.1"/>
    <property type="molecule type" value="Genomic_DNA"/>
</dbReference>
<evidence type="ECO:0000256" key="1">
    <source>
        <dbReference type="ARBA" id="ARBA00005854"/>
    </source>
</evidence>
<comment type="similarity">
    <text evidence="1 4">Belongs to the D-isomer specific 2-hydroxyacid dehydrogenase family.</text>
</comment>